<evidence type="ECO:0000256" key="4">
    <source>
        <dbReference type="ARBA" id="ARBA00033164"/>
    </source>
</evidence>
<accession>A0A7X9YIG8</accession>
<dbReference type="InterPro" id="IPR020103">
    <property type="entry name" value="PsdUridine_synth_cat_dom_sf"/>
</dbReference>
<dbReference type="GO" id="GO:0140098">
    <property type="term" value="F:catalytic activity, acting on RNA"/>
    <property type="evidence" value="ECO:0007669"/>
    <property type="project" value="UniProtKB-ARBA"/>
</dbReference>
<dbReference type="GO" id="GO:0003723">
    <property type="term" value="F:RNA binding"/>
    <property type="evidence" value="ECO:0007669"/>
    <property type="project" value="InterPro"/>
</dbReference>
<dbReference type="AlphaFoldDB" id="A0A7X9YIG8"/>
<evidence type="ECO:0000256" key="3">
    <source>
        <dbReference type="ARBA" id="ARBA00031870"/>
    </source>
</evidence>
<gene>
    <name evidence="6" type="ORF">HF320_02490</name>
</gene>
<name>A0A7X9YIG8_9ACTN</name>
<dbReference type="InterPro" id="IPR050188">
    <property type="entry name" value="RluA_PseudoU_synthase"/>
</dbReference>
<dbReference type="PANTHER" id="PTHR21600">
    <property type="entry name" value="MITOCHONDRIAL RNA PSEUDOURIDINE SYNTHASE"/>
    <property type="match status" value="1"/>
</dbReference>
<evidence type="ECO:0000256" key="1">
    <source>
        <dbReference type="ARBA" id="ARBA00000073"/>
    </source>
</evidence>
<dbReference type="GO" id="GO:0009982">
    <property type="term" value="F:pseudouridine synthase activity"/>
    <property type="evidence" value="ECO:0007669"/>
    <property type="project" value="InterPro"/>
</dbReference>
<evidence type="ECO:0000313" key="6">
    <source>
        <dbReference type="EMBL" id="NMF55205.1"/>
    </source>
</evidence>
<comment type="caution">
    <text evidence="6">The sequence shown here is derived from an EMBL/GenBank/DDBJ whole genome shotgun (WGS) entry which is preliminary data.</text>
</comment>
<organism evidence="6 7">
    <name type="scientific">Collinsella acetigenes</name>
    <dbReference type="NCBI Taxonomy" id="2713419"/>
    <lineage>
        <taxon>Bacteria</taxon>
        <taxon>Bacillati</taxon>
        <taxon>Actinomycetota</taxon>
        <taxon>Coriobacteriia</taxon>
        <taxon>Coriobacteriales</taxon>
        <taxon>Coriobacteriaceae</taxon>
        <taxon>Collinsella</taxon>
    </lineage>
</organism>
<dbReference type="PROSITE" id="PS01129">
    <property type="entry name" value="PSI_RLU"/>
    <property type="match status" value="1"/>
</dbReference>
<dbReference type="SUPFAM" id="SSF55120">
    <property type="entry name" value="Pseudouridine synthase"/>
    <property type="match status" value="1"/>
</dbReference>
<evidence type="ECO:0000256" key="2">
    <source>
        <dbReference type="ARBA" id="ARBA00010876"/>
    </source>
</evidence>
<dbReference type="Proteomes" id="UP000546970">
    <property type="component" value="Unassembled WGS sequence"/>
</dbReference>
<dbReference type="EMBL" id="JABBCP010000001">
    <property type="protein sequence ID" value="NMF55205.1"/>
    <property type="molecule type" value="Genomic_DNA"/>
</dbReference>
<dbReference type="InterPro" id="IPR006145">
    <property type="entry name" value="PsdUridine_synth_RsuA/RluA"/>
</dbReference>
<dbReference type="Pfam" id="PF00849">
    <property type="entry name" value="PseudoU_synth_2"/>
    <property type="match status" value="1"/>
</dbReference>
<evidence type="ECO:0000259" key="5">
    <source>
        <dbReference type="Pfam" id="PF00849"/>
    </source>
</evidence>
<sequence length="234" mass="26154">MAILYQDEYLLAVDKPAGIIVHSDGCDTKTLTDQVRSFLLHEAAQNAAHDLQALNRLDRDTSGIVLFSLNKDTQPAFDALIAAHDTSKRYLAICCGIPAWKSKLIDAPLGRDRHDARRMRISKGGKPAQTRVSVIATRARNSHAPDLSLLNVELLTGRKHQIRVHLASLGFPLLGDELYGRPVRRTGNKRYPLMLHACCMSLTHPVTHERLAIQAPIPRRFHALFPHVTDEDRN</sequence>
<dbReference type="CDD" id="cd02869">
    <property type="entry name" value="PseudoU_synth_RluA_like"/>
    <property type="match status" value="1"/>
</dbReference>
<proteinExistence type="inferred from homology"/>
<reference evidence="6 7" key="1">
    <citation type="submission" date="2020-04" db="EMBL/GenBank/DDBJ databases">
        <title>Collinsella sp. KGMB02528 nov., an anaerobic actinobacterium isolated from human feces.</title>
        <authorList>
            <person name="Han K.-I."/>
            <person name="Eom M.K."/>
            <person name="Kim J.-S."/>
            <person name="Lee K.C."/>
            <person name="Suh M.K."/>
            <person name="Park S.-H."/>
            <person name="Lee J.H."/>
            <person name="Kang S.W."/>
            <person name="Park J.-E."/>
            <person name="Oh B.S."/>
            <person name="Yu S.Y."/>
            <person name="Choi S.-H."/>
            <person name="Lee D.H."/>
            <person name="Yoon H."/>
            <person name="Kim B.-Y."/>
            <person name="Lee J.H."/>
            <person name="Lee J.-S."/>
        </authorList>
    </citation>
    <scope>NUCLEOTIDE SEQUENCE [LARGE SCALE GENOMIC DNA]</scope>
    <source>
        <strain evidence="6 7">KGMB02528</strain>
    </source>
</reference>
<dbReference type="InterPro" id="IPR006224">
    <property type="entry name" value="PsdUridine_synth_RluA-like_CS"/>
</dbReference>
<comment type="similarity">
    <text evidence="2">Belongs to the pseudouridine synthase RluA family.</text>
</comment>
<feature type="domain" description="Pseudouridine synthase RsuA/RluA-like" evidence="5">
    <location>
        <begin position="10"/>
        <end position="168"/>
    </location>
</feature>
<dbReference type="Gene3D" id="3.30.2350.10">
    <property type="entry name" value="Pseudouridine synthase"/>
    <property type="match status" value="1"/>
</dbReference>
<evidence type="ECO:0000313" key="7">
    <source>
        <dbReference type="Proteomes" id="UP000546970"/>
    </source>
</evidence>
<protein>
    <recommendedName>
        <fullName evidence="3">RNA pseudouridylate synthase</fullName>
    </recommendedName>
    <alternativeName>
        <fullName evidence="4">RNA-uridine isomerase</fullName>
    </alternativeName>
</protein>
<keyword evidence="7" id="KW-1185">Reference proteome</keyword>
<comment type="catalytic activity">
    <reaction evidence="1">
        <text>a uridine in RNA = a pseudouridine in RNA</text>
        <dbReference type="Rhea" id="RHEA:48348"/>
        <dbReference type="Rhea" id="RHEA-COMP:12068"/>
        <dbReference type="Rhea" id="RHEA-COMP:12069"/>
        <dbReference type="ChEBI" id="CHEBI:65314"/>
        <dbReference type="ChEBI" id="CHEBI:65315"/>
    </reaction>
</comment>
<dbReference type="GO" id="GO:0000455">
    <property type="term" value="P:enzyme-directed rRNA pseudouridine synthesis"/>
    <property type="evidence" value="ECO:0007669"/>
    <property type="project" value="TreeGrafter"/>
</dbReference>
<dbReference type="PANTHER" id="PTHR21600:SF87">
    <property type="entry name" value="RNA PSEUDOURIDYLATE SYNTHASE DOMAIN-CONTAINING PROTEIN 1"/>
    <property type="match status" value="1"/>
</dbReference>